<feature type="domain" description="PDZ" evidence="5">
    <location>
        <begin position="91"/>
        <end position="145"/>
    </location>
</feature>
<feature type="domain" description="SH3b" evidence="6">
    <location>
        <begin position="456"/>
        <end position="518"/>
    </location>
</feature>
<dbReference type="InterPro" id="IPR055210">
    <property type="entry name" value="CtpA/B_N"/>
</dbReference>
<sequence>MPMRLNLKQKIVSFLIVIMVLFQLNVFAEAQLEEVKEIIKNYYVENVDDSKLNVNSVEELINNLNDPYTAYFTKDEFDSFIGSINQSYVGVGIVVEKCEEGILITSVLDNSSAKQAGILPGDVIVEINGLSIVDRSLEDAISLIRGEEGTYVNLKVKRDNQILSFNLKRLKIELATVKGSLIDGHVGYINLMSFGENTNSEFLSVYNNLKSKGADFFILDVRNNGGGFLYTAVEILSNFIGSNTCVVLKDKYGFQTKVKNDVVPSRLINERFILLTNGNSASASEILAAALKDYNKALIIGNRTFGKGTAQSFFVLSNGDILKLTTQKFYSPNGNEINKIGVLPHIRIYEDIDKVALMLTEREPVADKTNYVKLVINGKMYYINLKNDTYFNKLISSINNCEMYIGVKNYWVKRDLNYYKQKENAFVEVKRDINNKIKEIEKYHTVDAAKKSNFNTKYGYVAVSKLNFRQIPKLKGKVLFVLNKGTKFEILESSMGWYKIKYNNRIAYVYGKYIKLTK</sequence>
<dbReference type="eggNOG" id="COG0793">
    <property type="taxonomic scope" value="Bacteria"/>
</dbReference>
<dbReference type="Pfam" id="PF22694">
    <property type="entry name" value="CtpB_N-like"/>
    <property type="match status" value="1"/>
</dbReference>
<dbReference type="InterPro" id="IPR004447">
    <property type="entry name" value="Peptidase_S41A"/>
</dbReference>
<accession>R7RM63</accession>
<dbReference type="Pfam" id="PF03572">
    <property type="entry name" value="Peptidase_S41"/>
    <property type="match status" value="1"/>
</dbReference>
<dbReference type="Gene3D" id="3.30.750.44">
    <property type="match status" value="1"/>
</dbReference>
<evidence type="ECO:0000256" key="2">
    <source>
        <dbReference type="ARBA" id="ARBA00022670"/>
    </source>
</evidence>
<dbReference type="NCBIfam" id="TIGR00225">
    <property type="entry name" value="prc"/>
    <property type="match status" value="1"/>
</dbReference>
<dbReference type="InterPro" id="IPR001478">
    <property type="entry name" value="PDZ"/>
</dbReference>
<protein>
    <submittedName>
        <fullName evidence="7">Carboxyl-terminal processing protease</fullName>
    </submittedName>
</protein>
<evidence type="ECO:0000256" key="4">
    <source>
        <dbReference type="ARBA" id="ARBA00022825"/>
    </source>
</evidence>
<dbReference type="InterPro" id="IPR005151">
    <property type="entry name" value="Tail-specific_protease"/>
</dbReference>
<keyword evidence="4" id="KW-0720">Serine protease</keyword>
<dbReference type="PANTHER" id="PTHR32060:SF30">
    <property type="entry name" value="CARBOXY-TERMINAL PROCESSING PROTEASE CTPA"/>
    <property type="match status" value="1"/>
</dbReference>
<organism evidence="7 8">
    <name type="scientific">Thermobrachium celere DSM 8682</name>
    <dbReference type="NCBI Taxonomy" id="941824"/>
    <lineage>
        <taxon>Bacteria</taxon>
        <taxon>Bacillati</taxon>
        <taxon>Bacillota</taxon>
        <taxon>Clostridia</taxon>
        <taxon>Eubacteriales</taxon>
        <taxon>Clostridiaceae</taxon>
        <taxon>Thermobrachium</taxon>
    </lineage>
</organism>
<name>R7RM63_9CLOT</name>
<dbReference type="HOGENOM" id="CLU_017295_3_1_9"/>
<dbReference type="PROSITE" id="PS50106">
    <property type="entry name" value="PDZ"/>
    <property type="match status" value="1"/>
</dbReference>
<gene>
    <name evidence="7" type="ORF">TCEL_01171</name>
</gene>
<dbReference type="PANTHER" id="PTHR32060">
    <property type="entry name" value="TAIL-SPECIFIC PROTEASE"/>
    <property type="match status" value="1"/>
</dbReference>
<dbReference type="SMART" id="SM00245">
    <property type="entry name" value="TSPc"/>
    <property type="match status" value="1"/>
</dbReference>
<dbReference type="Gene3D" id="3.90.226.10">
    <property type="entry name" value="2-enoyl-CoA Hydratase, Chain A, domain 1"/>
    <property type="match status" value="1"/>
</dbReference>
<comment type="caution">
    <text evidence="7">The sequence shown here is derived from an EMBL/GenBank/DDBJ whole genome shotgun (WGS) entry which is preliminary data.</text>
</comment>
<evidence type="ECO:0000259" key="6">
    <source>
        <dbReference type="PROSITE" id="PS51781"/>
    </source>
</evidence>
<dbReference type="PROSITE" id="PS51781">
    <property type="entry name" value="SH3B"/>
    <property type="match status" value="1"/>
</dbReference>
<dbReference type="Proteomes" id="UP000014923">
    <property type="component" value="Unassembled WGS sequence"/>
</dbReference>
<keyword evidence="3" id="KW-0378">Hydrolase</keyword>
<evidence type="ECO:0000259" key="5">
    <source>
        <dbReference type="PROSITE" id="PS50106"/>
    </source>
</evidence>
<dbReference type="GO" id="GO:0008236">
    <property type="term" value="F:serine-type peptidase activity"/>
    <property type="evidence" value="ECO:0007669"/>
    <property type="project" value="UniProtKB-KW"/>
</dbReference>
<dbReference type="OrthoDB" id="9812068at2"/>
<evidence type="ECO:0000256" key="1">
    <source>
        <dbReference type="ARBA" id="ARBA00009179"/>
    </source>
</evidence>
<dbReference type="SUPFAM" id="SSF50156">
    <property type="entry name" value="PDZ domain-like"/>
    <property type="match status" value="1"/>
</dbReference>
<keyword evidence="8" id="KW-1185">Reference proteome</keyword>
<dbReference type="GO" id="GO:0006508">
    <property type="term" value="P:proteolysis"/>
    <property type="evidence" value="ECO:0007669"/>
    <property type="project" value="UniProtKB-KW"/>
</dbReference>
<keyword evidence="2 7" id="KW-0645">Protease</keyword>
<dbReference type="InterPro" id="IPR041489">
    <property type="entry name" value="PDZ_6"/>
</dbReference>
<dbReference type="Gene3D" id="2.30.30.40">
    <property type="entry name" value="SH3 Domains"/>
    <property type="match status" value="1"/>
</dbReference>
<dbReference type="SMART" id="SM00228">
    <property type="entry name" value="PDZ"/>
    <property type="match status" value="1"/>
</dbReference>
<dbReference type="GO" id="GO:0004175">
    <property type="term" value="F:endopeptidase activity"/>
    <property type="evidence" value="ECO:0007669"/>
    <property type="project" value="TreeGrafter"/>
</dbReference>
<comment type="similarity">
    <text evidence="1">Belongs to the peptidase S41A family.</text>
</comment>
<dbReference type="InterPro" id="IPR036034">
    <property type="entry name" value="PDZ_sf"/>
</dbReference>
<evidence type="ECO:0000313" key="8">
    <source>
        <dbReference type="Proteomes" id="UP000014923"/>
    </source>
</evidence>
<dbReference type="SUPFAM" id="SSF52096">
    <property type="entry name" value="ClpP/crotonase"/>
    <property type="match status" value="1"/>
</dbReference>
<dbReference type="SMART" id="SM00287">
    <property type="entry name" value="SH3b"/>
    <property type="match status" value="1"/>
</dbReference>
<evidence type="ECO:0000256" key="3">
    <source>
        <dbReference type="ARBA" id="ARBA00022801"/>
    </source>
</evidence>
<dbReference type="Pfam" id="PF08239">
    <property type="entry name" value="SH3_3"/>
    <property type="match status" value="1"/>
</dbReference>
<dbReference type="CDD" id="cd06782">
    <property type="entry name" value="cpPDZ_CPP-like"/>
    <property type="match status" value="1"/>
</dbReference>
<evidence type="ECO:0000313" key="7">
    <source>
        <dbReference type="EMBL" id="CDF57257.1"/>
    </source>
</evidence>
<dbReference type="EMBL" id="CAVN010000086">
    <property type="protein sequence ID" value="CDF57257.1"/>
    <property type="molecule type" value="Genomic_DNA"/>
</dbReference>
<dbReference type="InterPro" id="IPR003646">
    <property type="entry name" value="SH3-like_bac-type"/>
</dbReference>
<dbReference type="AlphaFoldDB" id="R7RM63"/>
<dbReference type="InterPro" id="IPR029045">
    <property type="entry name" value="ClpP/crotonase-like_dom_sf"/>
</dbReference>
<proteinExistence type="inferred from homology"/>
<dbReference type="GO" id="GO:0030288">
    <property type="term" value="C:outer membrane-bounded periplasmic space"/>
    <property type="evidence" value="ECO:0007669"/>
    <property type="project" value="TreeGrafter"/>
</dbReference>
<reference evidence="7" key="1">
    <citation type="submission" date="2013-03" db="EMBL/GenBank/DDBJ databases">
        <title>Draft genome sequence of the hydrogen-ethanol-producing anaerobic alkalithermophilic Caloramator celere.</title>
        <authorList>
            <person name="Ciranna A."/>
            <person name="Larjo A."/>
            <person name="Kivisto A."/>
            <person name="Santala V."/>
            <person name="Roos C."/>
            <person name="Karp M."/>
        </authorList>
    </citation>
    <scope>NUCLEOTIDE SEQUENCE [LARGE SCALE GENOMIC DNA]</scope>
    <source>
        <strain evidence="7">DSM 8682</strain>
    </source>
</reference>
<dbReference type="GO" id="GO:0007165">
    <property type="term" value="P:signal transduction"/>
    <property type="evidence" value="ECO:0007669"/>
    <property type="project" value="TreeGrafter"/>
</dbReference>
<dbReference type="Gene3D" id="2.30.42.10">
    <property type="match status" value="1"/>
</dbReference>
<dbReference type="CDD" id="cd07560">
    <property type="entry name" value="Peptidase_S41_CPP"/>
    <property type="match status" value="1"/>
</dbReference>
<dbReference type="Pfam" id="PF17820">
    <property type="entry name" value="PDZ_6"/>
    <property type="match status" value="1"/>
</dbReference>